<feature type="repeat" description="RCC1" evidence="7">
    <location>
        <begin position="210"/>
        <end position="261"/>
    </location>
</feature>
<keyword evidence="4" id="KW-0677">Repeat</keyword>
<evidence type="ECO:0000256" key="7">
    <source>
        <dbReference type="PROSITE-ProRule" id="PRU00235"/>
    </source>
</evidence>
<evidence type="ECO:0000256" key="3">
    <source>
        <dbReference type="ARBA" id="ARBA00022679"/>
    </source>
</evidence>
<dbReference type="Proteomes" id="UP000694402">
    <property type="component" value="Unassembled WGS sequence"/>
</dbReference>
<feature type="repeat" description="RCC1" evidence="7">
    <location>
        <begin position="1"/>
        <end position="52"/>
    </location>
</feature>
<feature type="region of interest" description="Disordered" evidence="8">
    <location>
        <begin position="331"/>
        <end position="351"/>
    </location>
</feature>
<evidence type="ECO:0000256" key="1">
    <source>
        <dbReference type="ARBA" id="ARBA00004496"/>
    </source>
</evidence>
<dbReference type="FunFam" id="3.30.2160.10:FF:000004">
    <property type="entry name" value="probable E3 ubiquitin-protein ligase HERC4 isoform X1"/>
    <property type="match status" value="1"/>
</dbReference>
<feature type="active site" description="Glycyl thioester intermediate" evidence="6">
    <location>
        <position position="924"/>
    </location>
</feature>
<name>A0AAZ3R2J5_ONCTS</name>
<evidence type="ECO:0000313" key="11">
    <source>
        <dbReference type="Proteomes" id="UP000694402"/>
    </source>
</evidence>
<dbReference type="GO" id="GO:0016567">
    <property type="term" value="P:protein ubiquitination"/>
    <property type="evidence" value="ECO:0007669"/>
    <property type="project" value="TreeGrafter"/>
</dbReference>
<dbReference type="Pfam" id="PF25390">
    <property type="entry name" value="WD40_RLD"/>
    <property type="match status" value="1"/>
</dbReference>
<dbReference type="InterPro" id="IPR051709">
    <property type="entry name" value="Ub-ligase/GTPase-reg"/>
</dbReference>
<dbReference type="PANTHER" id="PTHR45622">
    <property type="entry name" value="UBIQUITIN-PROTEIN LIGASE E3A-RELATED"/>
    <property type="match status" value="1"/>
</dbReference>
<dbReference type="PANTHER" id="PTHR45622:SF18">
    <property type="entry name" value="E3 UBIQUITIN-PROTEIN LIGASE HERC3-RELATED"/>
    <property type="match status" value="1"/>
</dbReference>
<dbReference type="InterPro" id="IPR000569">
    <property type="entry name" value="HECT_dom"/>
</dbReference>
<dbReference type="PROSITE" id="PS50237">
    <property type="entry name" value="HECT"/>
    <property type="match status" value="1"/>
</dbReference>
<gene>
    <name evidence="10" type="primary">LOC112239463</name>
</gene>
<feature type="repeat" description="RCC1" evidence="7">
    <location>
        <begin position="157"/>
        <end position="209"/>
    </location>
</feature>
<keyword evidence="11" id="KW-1185">Reference proteome</keyword>
<proteinExistence type="predicted"/>
<dbReference type="Ensembl" id="ENSOTST00005116669.1">
    <property type="protein sequence ID" value="ENSOTSP00005134359.1"/>
    <property type="gene ID" value="ENSOTSG00005038823.2"/>
</dbReference>
<feature type="repeat" description="RCC1" evidence="7">
    <location>
        <begin position="103"/>
        <end position="155"/>
    </location>
</feature>
<dbReference type="SUPFAM" id="SSF50985">
    <property type="entry name" value="RCC1/BLIP-II"/>
    <property type="match status" value="1"/>
</dbReference>
<dbReference type="GO" id="GO:0061630">
    <property type="term" value="F:ubiquitin protein ligase activity"/>
    <property type="evidence" value="ECO:0007669"/>
    <property type="project" value="TreeGrafter"/>
</dbReference>
<feature type="domain" description="HECT" evidence="9">
    <location>
        <begin position="643"/>
        <end position="956"/>
    </location>
</feature>
<dbReference type="CDD" id="cd00078">
    <property type="entry name" value="HECTc"/>
    <property type="match status" value="1"/>
</dbReference>
<dbReference type="InterPro" id="IPR000408">
    <property type="entry name" value="Reg_chr_condens"/>
</dbReference>
<dbReference type="Gene3D" id="3.30.2160.10">
    <property type="entry name" value="Hect, E3 ligase catalytic domain"/>
    <property type="match status" value="1"/>
</dbReference>
<evidence type="ECO:0000256" key="8">
    <source>
        <dbReference type="SAM" id="MobiDB-lite"/>
    </source>
</evidence>
<comment type="subcellular location">
    <subcellularLocation>
        <location evidence="1">Cytoplasm</location>
    </subcellularLocation>
</comment>
<organism evidence="10 11">
    <name type="scientific">Oncorhynchus tshawytscha</name>
    <name type="common">Chinook salmon</name>
    <name type="synonym">Salmo tshawytscha</name>
    <dbReference type="NCBI Taxonomy" id="74940"/>
    <lineage>
        <taxon>Eukaryota</taxon>
        <taxon>Metazoa</taxon>
        <taxon>Chordata</taxon>
        <taxon>Craniata</taxon>
        <taxon>Vertebrata</taxon>
        <taxon>Euteleostomi</taxon>
        <taxon>Actinopterygii</taxon>
        <taxon>Neopterygii</taxon>
        <taxon>Teleostei</taxon>
        <taxon>Protacanthopterygii</taxon>
        <taxon>Salmoniformes</taxon>
        <taxon>Salmonidae</taxon>
        <taxon>Salmoninae</taxon>
        <taxon>Oncorhynchus</taxon>
    </lineage>
</organism>
<feature type="repeat" description="RCC1" evidence="7">
    <location>
        <begin position="53"/>
        <end position="102"/>
    </location>
</feature>
<dbReference type="SUPFAM" id="SSF56204">
    <property type="entry name" value="Hect, E3 ligase catalytic domain"/>
    <property type="match status" value="1"/>
</dbReference>
<evidence type="ECO:0000256" key="6">
    <source>
        <dbReference type="PROSITE-ProRule" id="PRU00104"/>
    </source>
</evidence>
<dbReference type="SMART" id="SM00119">
    <property type="entry name" value="HECTc"/>
    <property type="match status" value="1"/>
</dbReference>
<evidence type="ECO:0000256" key="5">
    <source>
        <dbReference type="ARBA" id="ARBA00022786"/>
    </source>
</evidence>
<dbReference type="GO" id="GO:0005737">
    <property type="term" value="C:cytoplasm"/>
    <property type="evidence" value="ECO:0007669"/>
    <property type="project" value="UniProtKB-SubCell"/>
</dbReference>
<sequence>MMLCWGSTVEGQLGIGGAGDPVYEPRSCQAFNGRGLKEVACGGRHSLFLLRDGRVYTCGSNRCGQLGHDKPGDSPELVVALDTQKIGVVSCGQAHSMALNEQGQVFAWGAGGGGQLGLGTAEETVPIPRLIKKLCEHRISQIMCGNKHCIALSKGENELFTWGQNSSGQLGLGKGEPSTLSPQPLKSLSGIPLAQITAGGDHSFALSLSGAVFGWGKNGAGQLGLNDKQDRSVPCHIKFLRSQKVVYISCGDEHTAALTKDGGLFTFGDGSRGQLGHDSTNNEPLPRQVQELMGSEVSQIACGRHHTLAFVPSSGLVYAFGCNTNGQLGTGTRGDIKSPLPVKSSLTGRLTGSPPDVLRYLDSPLTPFSPLQSSTPPEDFRVTNISRSISLINDAMNRLYGQLLGDILMNDFKVMYPSLSPSIHVSLSCQATKSFESLLIPQLPCSPPDVEAMRIYLILSECPALHESKNYITLTIPLAMAILRLDANPSKVLDNWWCLVDGGVFSRLVDMYKSIVVFLLTGGKALLVPVFLENYTSATLKLLEKLHKVTFPANDHGETSVAHSLHKMTLCAYPFILNAQAKTTMLQTDAELQMQMAVSGANMHNVFMLLTLEPLLARNPFLVLHVRRDHLVSDALRELTIYSDVDLKKPLKVIFDGEEAVDELMDPVYGMFTQYTQSNLLWFSDKCFVEYNWFNLIGIICGLAIYNSTVVDLHFPLVLYKKLLGVAPTLEDLKELSPTEGRSLQQLLDHEEDDVEETFCLNFAITREYYGLTEVKELIPGGDRITVDKNNREEFVEAYLKYMFRDSVSELYQAFSSGFLKVCGGKILSLFQPSELMAMVVGNNNYNWEEMEKNAVYKGEYSATHPTVRMFWEVFHEFPLEKKKRFLLFLTGSDRIPIHGMESLRISIQSTSAEEHYLPVAHTCYNLLDMPRYQTKETLHRRLTQAVEQYEGFSLV</sequence>
<reference evidence="10" key="3">
    <citation type="submission" date="2025-09" db="UniProtKB">
        <authorList>
            <consortium name="Ensembl"/>
        </authorList>
    </citation>
    <scope>IDENTIFICATION</scope>
</reference>
<dbReference type="GO" id="GO:0006511">
    <property type="term" value="P:ubiquitin-dependent protein catabolic process"/>
    <property type="evidence" value="ECO:0007669"/>
    <property type="project" value="TreeGrafter"/>
</dbReference>
<dbReference type="PRINTS" id="PR00633">
    <property type="entry name" value="RCCNDNSATION"/>
</dbReference>
<evidence type="ECO:0000313" key="10">
    <source>
        <dbReference type="Ensembl" id="ENSOTSP00005134359.1"/>
    </source>
</evidence>
<dbReference type="PROSITE" id="PS00626">
    <property type="entry name" value="RCC1_2"/>
    <property type="match status" value="3"/>
</dbReference>
<dbReference type="Gene3D" id="3.30.2410.10">
    <property type="entry name" value="Hect, E3 ligase catalytic domain"/>
    <property type="match status" value="1"/>
</dbReference>
<dbReference type="InterPro" id="IPR009091">
    <property type="entry name" value="RCC1/BLIP-II"/>
</dbReference>
<dbReference type="Pfam" id="PF00632">
    <property type="entry name" value="HECT"/>
    <property type="match status" value="1"/>
</dbReference>
<reference evidence="10" key="2">
    <citation type="submission" date="2025-08" db="UniProtKB">
        <authorList>
            <consortium name="Ensembl"/>
        </authorList>
    </citation>
    <scope>IDENTIFICATION</scope>
</reference>
<dbReference type="Gene3D" id="3.90.1750.10">
    <property type="entry name" value="Hect, E3 ligase catalytic domains"/>
    <property type="match status" value="1"/>
</dbReference>
<dbReference type="PROSITE" id="PS50012">
    <property type="entry name" value="RCC1_3"/>
    <property type="match status" value="7"/>
</dbReference>
<keyword evidence="2" id="KW-0963">Cytoplasm</keyword>
<dbReference type="InterPro" id="IPR035983">
    <property type="entry name" value="Hect_E3_ubiquitin_ligase"/>
</dbReference>
<dbReference type="FunFam" id="3.30.2410.10:FF:000003">
    <property type="entry name" value="probable E3 ubiquitin-protein ligase HERC4 isoform X1"/>
    <property type="match status" value="1"/>
</dbReference>
<feature type="repeat" description="RCC1" evidence="7">
    <location>
        <begin position="315"/>
        <end position="362"/>
    </location>
</feature>
<protein>
    <recommendedName>
        <fullName evidence="9">HECT domain-containing protein</fullName>
    </recommendedName>
</protein>
<keyword evidence="3" id="KW-0808">Transferase</keyword>
<dbReference type="AlphaFoldDB" id="A0AAZ3R2J5"/>
<keyword evidence="5 6" id="KW-0833">Ubl conjugation pathway</keyword>
<accession>A0AAZ3R2J5</accession>
<evidence type="ECO:0000256" key="4">
    <source>
        <dbReference type="ARBA" id="ARBA00022737"/>
    </source>
</evidence>
<reference evidence="11" key="1">
    <citation type="journal article" date="2018" name="PLoS ONE">
        <title>Chinook salmon (Oncorhynchus tshawytscha) genome and transcriptome.</title>
        <authorList>
            <person name="Christensen K.A."/>
            <person name="Leong J.S."/>
            <person name="Sakhrani D."/>
            <person name="Biagi C.A."/>
            <person name="Minkley D.R."/>
            <person name="Withler R.E."/>
            <person name="Rondeau E.B."/>
            <person name="Koop B.F."/>
            <person name="Devlin R.H."/>
        </authorList>
    </citation>
    <scope>NUCLEOTIDE SEQUENCE [LARGE SCALE GENOMIC DNA]</scope>
</reference>
<evidence type="ECO:0000259" key="9">
    <source>
        <dbReference type="PROSITE" id="PS50237"/>
    </source>
</evidence>
<dbReference type="Gene3D" id="2.130.10.30">
    <property type="entry name" value="Regulator of chromosome condensation 1/beta-lactamase-inhibitor protein II"/>
    <property type="match status" value="2"/>
</dbReference>
<evidence type="ECO:0000256" key="2">
    <source>
        <dbReference type="ARBA" id="ARBA00022490"/>
    </source>
</evidence>
<dbReference type="InterPro" id="IPR058923">
    <property type="entry name" value="RCC1-like_dom"/>
</dbReference>
<dbReference type="GeneTree" id="ENSGT00940000158189"/>
<feature type="repeat" description="RCC1" evidence="7">
    <location>
        <begin position="262"/>
        <end position="313"/>
    </location>
</feature>